<keyword evidence="4 14" id="KW-0436">Ligase</keyword>
<feature type="binding site" evidence="14">
    <location>
        <position position="755"/>
    </location>
    <ligand>
        <name>ATP</name>
        <dbReference type="ChEBI" id="CHEBI:30616"/>
        <label>2</label>
    </ligand>
</feature>
<dbReference type="SUPFAM" id="SSF48108">
    <property type="entry name" value="Carbamoyl phosphate synthetase, large subunit connection domain"/>
    <property type="match status" value="1"/>
</dbReference>
<dbReference type="GeneID" id="79792197"/>
<evidence type="ECO:0000256" key="8">
    <source>
        <dbReference type="ARBA" id="ARBA00022741"/>
    </source>
</evidence>
<keyword evidence="8 14" id="KW-0547">Nucleotide-binding</keyword>
<comment type="caution">
    <text evidence="14">Lacks conserved residue(s) required for the propagation of feature annotation.</text>
</comment>
<feature type="binding site" evidence="14">
    <location>
        <position position="853"/>
    </location>
    <ligand>
        <name>Mn(2+)</name>
        <dbReference type="ChEBI" id="CHEBI:29035"/>
        <label>4</label>
    </ligand>
</feature>
<feature type="binding site" evidence="14">
    <location>
        <position position="301"/>
    </location>
    <ligand>
        <name>Mn(2+)</name>
        <dbReference type="ChEBI" id="CHEBI:29035"/>
        <label>2</label>
    </ligand>
</feature>
<feature type="domain" description="ATP-grasp" evidence="15">
    <location>
        <begin position="680"/>
        <end position="880"/>
    </location>
</feature>
<dbReference type="HAMAP" id="MF_01210_B">
    <property type="entry name" value="CPSase_L_chain_B"/>
    <property type="match status" value="1"/>
</dbReference>
<dbReference type="InterPro" id="IPR005480">
    <property type="entry name" value="CPSase_lsu_oligo"/>
</dbReference>
<evidence type="ECO:0000256" key="14">
    <source>
        <dbReference type="HAMAP-Rule" id="MF_01210"/>
    </source>
</evidence>
<dbReference type="Pfam" id="PF25596">
    <property type="entry name" value="CPSase_L_D1"/>
    <property type="match status" value="2"/>
</dbReference>
<dbReference type="EMBL" id="CP127363">
    <property type="protein sequence ID" value="WIY51070.1"/>
    <property type="molecule type" value="Genomic_DNA"/>
</dbReference>
<protein>
    <recommendedName>
        <fullName evidence="14">Carbamoyl phosphate synthase large chain</fullName>
        <ecNumber evidence="14">6.3.4.16</ecNumber>
        <ecNumber evidence="14">6.3.5.5</ecNumber>
    </recommendedName>
    <alternativeName>
        <fullName evidence="14">Carbamoyl phosphate synthetase ammonia chain</fullName>
    </alternativeName>
</protein>
<feature type="binding site" evidence="14">
    <location>
        <position position="853"/>
    </location>
    <ligand>
        <name>Mg(2+)</name>
        <dbReference type="ChEBI" id="CHEBI:18420"/>
        <label>4</label>
    </ligand>
</feature>
<feature type="region of interest" description="Allosteric domain" evidence="14">
    <location>
        <begin position="947"/>
        <end position="1086"/>
    </location>
</feature>
<dbReference type="SMART" id="SM01096">
    <property type="entry name" value="CPSase_L_D3"/>
    <property type="match status" value="1"/>
</dbReference>
<evidence type="ECO:0000259" key="15">
    <source>
        <dbReference type="PROSITE" id="PS50975"/>
    </source>
</evidence>
<proteinExistence type="inferred from homology"/>
<dbReference type="Gene3D" id="3.40.50.20">
    <property type="match status" value="2"/>
</dbReference>
<evidence type="ECO:0000256" key="2">
    <source>
        <dbReference type="ARBA" id="ARBA00009799"/>
    </source>
</evidence>
<comment type="pathway">
    <text evidence="1 14">Amino-acid biosynthesis; L-arginine biosynthesis; carbamoyl phosphate from bicarbonate: step 1/1.</text>
</comment>
<keyword evidence="11 14" id="KW-0665">Pyrimidine biosynthesis</keyword>
<keyword evidence="9 14" id="KW-0067">ATP-binding</keyword>
<keyword evidence="6" id="KW-0479">Metal-binding</keyword>
<feature type="binding site" evidence="14">
    <location>
        <position position="831"/>
    </location>
    <ligand>
        <name>Mn(2+)</name>
        <dbReference type="ChEBI" id="CHEBI:29035"/>
        <label>3</label>
    </ligand>
</feature>
<dbReference type="Pfam" id="PF02787">
    <property type="entry name" value="CPSase_L_D3"/>
    <property type="match status" value="1"/>
</dbReference>
<dbReference type="PROSITE" id="PS00867">
    <property type="entry name" value="CPSASE_2"/>
    <property type="match status" value="2"/>
</dbReference>
<reference evidence="17 18" key="1">
    <citation type="submission" date="2023-06" db="EMBL/GenBank/DDBJ databases">
        <authorList>
            <person name="Ham H."/>
            <person name="Park D.S."/>
        </authorList>
    </citation>
    <scope>NUCLEOTIDE SEQUENCE [LARGE SCALE GENOMIC DNA]</scope>
    <source>
        <strain evidence="17 18">KACC 17005</strain>
    </source>
</reference>
<comment type="function">
    <text evidence="14">Large subunit of the glutamine-dependent carbamoyl phosphate synthetase (CPSase). CPSase catalyzes the formation of carbamoyl phosphate from the ammonia moiety of glutamine, carbonate, and phosphate donated by ATP, constituting the first step of 2 biosynthetic pathways, one leading to arginine and/or urea and the other to pyrimidine nucleotides. The large subunit (synthetase) binds the substrates ammonia (free or transferred from glutamine from the small subunit), hydrogencarbonate and ATP and carries out an ATP-coupled ligase reaction, activating hydrogencarbonate by forming carboxy phosphate which reacts with ammonia to form carbamoyl phosphate.</text>
</comment>
<feature type="binding site" evidence="14">
    <location>
        <position position="851"/>
    </location>
    <ligand>
        <name>ATP</name>
        <dbReference type="ChEBI" id="CHEBI:30616"/>
        <label>2</label>
    </ligand>
</feature>
<dbReference type="InterPro" id="IPR058047">
    <property type="entry name" value="CPSase_preATP-grasp"/>
</dbReference>
<gene>
    <name evidence="14 17" type="primary">carB</name>
    <name evidence="17" type="ORF">QRO08_11090</name>
</gene>
<dbReference type="Pfam" id="PF02786">
    <property type="entry name" value="CPSase_L_D2"/>
    <property type="match status" value="2"/>
</dbReference>
<feature type="binding site" evidence="14">
    <location>
        <position position="299"/>
    </location>
    <ligand>
        <name>ATP</name>
        <dbReference type="ChEBI" id="CHEBI:30616"/>
        <label>1</label>
    </ligand>
</feature>
<feature type="binding site" evidence="14">
    <location>
        <position position="831"/>
    </location>
    <ligand>
        <name>ATP</name>
        <dbReference type="ChEBI" id="CHEBI:30616"/>
        <label>2</label>
    </ligand>
</feature>
<feature type="binding site" evidence="14">
    <location>
        <position position="301"/>
    </location>
    <ligand>
        <name>Mg(2+)</name>
        <dbReference type="ChEBI" id="CHEBI:18420"/>
        <label>2</label>
    </ligand>
</feature>
<comment type="pathway">
    <text evidence="14">Pyrimidine metabolism; UMP biosynthesis via de novo pathway; (S)-dihydroorotate from bicarbonate: step 1/3.</text>
</comment>
<dbReference type="InterPro" id="IPR011607">
    <property type="entry name" value="MGS-like_dom"/>
</dbReference>
<dbReference type="Gene3D" id="3.40.50.1380">
    <property type="entry name" value="Methylglyoxal synthase-like domain"/>
    <property type="match status" value="1"/>
</dbReference>
<dbReference type="InterPro" id="IPR005479">
    <property type="entry name" value="CPAse_ATP-bd"/>
</dbReference>
<dbReference type="SUPFAM" id="SSF56059">
    <property type="entry name" value="Glutathione synthetase ATP-binding domain-like"/>
    <property type="match status" value="2"/>
</dbReference>
<evidence type="ECO:0000259" key="16">
    <source>
        <dbReference type="PROSITE" id="PS51855"/>
    </source>
</evidence>
<dbReference type="NCBIfam" id="NF003671">
    <property type="entry name" value="PRK05294.1"/>
    <property type="match status" value="1"/>
</dbReference>
<dbReference type="Gene3D" id="1.10.1030.10">
    <property type="entry name" value="Carbamoyl-phosphate synthetase, large subunit oligomerisation domain"/>
    <property type="match status" value="1"/>
</dbReference>
<feature type="binding site" evidence="14">
    <location>
        <position position="175"/>
    </location>
    <ligand>
        <name>ATP</name>
        <dbReference type="ChEBI" id="CHEBI:30616"/>
        <label>1</label>
    </ligand>
</feature>
<feature type="binding site" evidence="14">
    <location>
        <position position="851"/>
    </location>
    <ligand>
        <name>Mg(2+)</name>
        <dbReference type="ChEBI" id="CHEBI:18420"/>
        <label>4</label>
    </ligand>
</feature>
<organism evidence="17 18">
    <name type="scientific">Paracidovorax citrulli</name>
    <name type="common">Acidovorax citrulli</name>
    <dbReference type="NCBI Taxonomy" id="80869"/>
    <lineage>
        <taxon>Bacteria</taxon>
        <taxon>Pseudomonadati</taxon>
        <taxon>Pseudomonadota</taxon>
        <taxon>Betaproteobacteria</taxon>
        <taxon>Burkholderiales</taxon>
        <taxon>Comamonadaceae</taxon>
        <taxon>Paracidovorax</taxon>
    </lineage>
</organism>
<dbReference type="InterPro" id="IPR006275">
    <property type="entry name" value="CPSase_lsu"/>
</dbReference>
<dbReference type="Gene3D" id="3.30.470.20">
    <property type="entry name" value="ATP-grasp fold, B domain"/>
    <property type="match status" value="2"/>
</dbReference>
<feature type="binding site" evidence="14">
    <location>
        <position position="762"/>
    </location>
    <ligand>
        <name>ATP</name>
        <dbReference type="ChEBI" id="CHEBI:30616"/>
        <label>2</label>
    </ligand>
</feature>
<feature type="domain" description="ATP-grasp" evidence="15">
    <location>
        <begin position="133"/>
        <end position="328"/>
    </location>
</feature>
<dbReference type="NCBIfam" id="NF009455">
    <property type="entry name" value="PRK12815.1"/>
    <property type="match status" value="1"/>
</dbReference>
<dbReference type="GO" id="GO:0004088">
    <property type="term" value="F:carbamoyl-phosphate synthase (glutamine-hydrolyzing) activity"/>
    <property type="evidence" value="ECO:0007669"/>
    <property type="project" value="UniProtKB-EC"/>
</dbReference>
<comment type="subunit">
    <text evidence="14">Composed of two chains; the small (or glutamine) chain promotes the hydrolysis of glutamine to ammonia, which is used by the large (or ammonia) chain to synthesize carbamoyl phosphate. Tetramer of heterodimers (alpha,beta)4.</text>
</comment>
<evidence type="ECO:0000256" key="11">
    <source>
        <dbReference type="ARBA" id="ARBA00022975"/>
    </source>
</evidence>
<dbReference type="PRINTS" id="PR00098">
    <property type="entry name" value="CPSASE"/>
</dbReference>
<dbReference type="PROSITE" id="PS51257">
    <property type="entry name" value="PROKAR_LIPOPROTEIN"/>
    <property type="match status" value="1"/>
</dbReference>
<feature type="binding site" evidence="14">
    <location>
        <position position="851"/>
    </location>
    <ligand>
        <name>Mn(2+)</name>
        <dbReference type="ChEBI" id="CHEBI:29035"/>
        <label>4</label>
    </ligand>
</feature>
<feature type="binding site" evidence="14">
    <location>
        <position position="831"/>
    </location>
    <ligand>
        <name>Mg(2+)</name>
        <dbReference type="ChEBI" id="CHEBI:18420"/>
        <label>3</label>
    </ligand>
</feature>
<dbReference type="InterPro" id="IPR011761">
    <property type="entry name" value="ATP-grasp"/>
</dbReference>
<feature type="binding site" evidence="14">
    <location>
        <position position="242"/>
    </location>
    <ligand>
        <name>ATP</name>
        <dbReference type="ChEBI" id="CHEBI:30616"/>
        <label>1</label>
    </ligand>
</feature>
<feature type="region of interest" description="Carboxyphosphate synthetic domain" evidence="14">
    <location>
        <begin position="1"/>
        <end position="403"/>
    </location>
</feature>
<feature type="domain" description="MGS-like" evidence="16">
    <location>
        <begin position="947"/>
        <end position="1086"/>
    </location>
</feature>
<feature type="binding site" evidence="14">
    <location>
        <position position="789"/>
    </location>
    <ligand>
        <name>ATP</name>
        <dbReference type="ChEBI" id="CHEBI:30616"/>
        <label>2</label>
    </ligand>
</feature>
<dbReference type="PROSITE" id="PS00866">
    <property type="entry name" value="CPSASE_1"/>
    <property type="match status" value="1"/>
</dbReference>
<feature type="binding site" evidence="14">
    <location>
        <position position="285"/>
    </location>
    <ligand>
        <name>ATP</name>
        <dbReference type="ChEBI" id="CHEBI:30616"/>
        <label>1</label>
    </ligand>
</feature>
<feature type="binding site" evidence="14">
    <location>
        <position position="791"/>
    </location>
    <ligand>
        <name>ATP</name>
        <dbReference type="ChEBI" id="CHEBI:30616"/>
        <label>2</label>
    </ligand>
</feature>
<comment type="catalytic activity">
    <reaction evidence="13 14">
        <text>hydrogencarbonate + NH4(+) + 2 ATP = carbamoyl phosphate + 2 ADP + phosphate + 2 H(+)</text>
        <dbReference type="Rhea" id="RHEA:18029"/>
        <dbReference type="ChEBI" id="CHEBI:15378"/>
        <dbReference type="ChEBI" id="CHEBI:17544"/>
        <dbReference type="ChEBI" id="CHEBI:28938"/>
        <dbReference type="ChEBI" id="CHEBI:30616"/>
        <dbReference type="ChEBI" id="CHEBI:43474"/>
        <dbReference type="ChEBI" id="CHEBI:58228"/>
        <dbReference type="ChEBI" id="CHEBI:456216"/>
        <dbReference type="EC" id="6.3.4.16"/>
    </reaction>
</comment>
<feature type="binding site" evidence="14">
    <location>
        <position position="215"/>
    </location>
    <ligand>
        <name>ATP</name>
        <dbReference type="ChEBI" id="CHEBI:30616"/>
        <label>1</label>
    </ligand>
</feature>
<dbReference type="NCBIfam" id="TIGR01369">
    <property type="entry name" value="CPSaseII_lrg"/>
    <property type="match status" value="1"/>
</dbReference>
<evidence type="ECO:0000256" key="4">
    <source>
        <dbReference type="ARBA" id="ARBA00022598"/>
    </source>
</evidence>
<dbReference type="SMART" id="SM00851">
    <property type="entry name" value="MGS"/>
    <property type="match status" value="1"/>
</dbReference>
<feature type="binding site" evidence="14">
    <location>
        <position position="788"/>
    </location>
    <ligand>
        <name>ATP</name>
        <dbReference type="ChEBI" id="CHEBI:30616"/>
        <label>2</label>
    </ligand>
</feature>
<dbReference type="HAMAP" id="MF_01210_A">
    <property type="entry name" value="CPSase_L_chain_A"/>
    <property type="match status" value="1"/>
</dbReference>
<dbReference type="PROSITE" id="PS51855">
    <property type="entry name" value="MGS"/>
    <property type="match status" value="1"/>
</dbReference>
<dbReference type="InterPro" id="IPR005483">
    <property type="entry name" value="CPSase_dom"/>
</dbReference>
<comment type="catalytic activity">
    <reaction evidence="14">
        <text>hydrogencarbonate + L-glutamine + 2 ATP + H2O = carbamoyl phosphate + L-glutamate + 2 ADP + phosphate + 2 H(+)</text>
        <dbReference type="Rhea" id="RHEA:18633"/>
        <dbReference type="ChEBI" id="CHEBI:15377"/>
        <dbReference type="ChEBI" id="CHEBI:15378"/>
        <dbReference type="ChEBI" id="CHEBI:17544"/>
        <dbReference type="ChEBI" id="CHEBI:29985"/>
        <dbReference type="ChEBI" id="CHEBI:30616"/>
        <dbReference type="ChEBI" id="CHEBI:43474"/>
        <dbReference type="ChEBI" id="CHEBI:58228"/>
        <dbReference type="ChEBI" id="CHEBI:58359"/>
        <dbReference type="ChEBI" id="CHEBI:456216"/>
        <dbReference type="EC" id="6.3.5.5"/>
    </reaction>
</comment>
<dbReference type="RefSeq" id="WP_017438626.1">
    <property type="nucleotide sequence ID" value="NZ_CP023687.1"/>
</dbReference>
<evidence type="ECO:0000256" key="7">
    <source>
        <dbReference type="ARBA" id="ARBA00022737"/>
    </source>
</evidence>
<accession>A0ABY9AVY2</accession>
<feature type="binding site" evidence="14">
    <location>
        <position position="208"/>
    </location>
    <ligand>
        <name>ATP</name>
        <dbReference type="ChEBI" id="CHEBI:30616"/>
        <label>1</label>
    </ligand>
</feature>
<dbReference type="SUPFAM" id="SSF52440">
    <property type="entry name" value="PreATP-grasp domain"/>
    <property type="match status" value="2"/>
</dbReference>
<dbReference type="InterPro" id="IPR036914">
    <property type="entry name" value="MGS-like_dom_sf"/>
</dbReference>
<evidence type="ECO:0000256" key="5">
    <source>
        <dbReference type="ARBA" id="ARBA00022605"/>
    </source>
</evidence>
<dbReference type="Proteomes" id="UP001242732">
    <property type="component" value="Chromosome"/>
</dbReference>
<evidence type="ECO:0000256" key="12">
    <source>
        <dbReference type="ARBA" id="ARBA00023211"/>
    </source>
</evidence>
<evidence type="ECO:0000256" key="9">
    <source>
        <dbReference type="ARBA" id="ARBA00022840"/>
    </source>
</evidence>
<sequence>MPKRSDLKSILIIGAGPIIIGQACEFDYSGVQACKALREEGYKVILINSNPATIMTDPATADVTYIEPITWQTVEKIIAKERPDAILPTMGGQTALNCALDLWRNGVLHKYKVELIGATPEAIDKAEDRLKFKDAMTRIGLGSARSGIAHSMDEAWAVQRSVGFPTVIRPSFTLGGTGGGIAYNPEEFETICKRGLEASPTNELLIEESLLGWKEYEMEVVRDKKDNCIIVCSIENLDPMGVHTGDSITVAPAQTLTDKEYQIMRNASLAVLREIGVDTGGSNVQFSVNPKDGRMIVIEMNPRVSRSSALASKATGFPIAKVAAKLAVGYTLDELRNDITGGATPASFEPSIDYVVTKIPRFAFEKFPAADSRLTTQMKSVGEVMAMGRTFQESFQKALRGLEVGVDGMNEKTQDRELLEKELGEPGPERIWYVGDAFAMGLSVDEVHDLTKIDKWFLVQIEEIVKIELELDRLYEEKGEGALAALDADTLRVLKKKGFSDRRLAKLLKTNEKAVREARRALNVRPVYKRVDTCAAEFPTNTAYMYSTYEEECEAAPSSKKKIMVLGGGPNRIGQGIEFDYCCVHAALAMREDGYETIMVNCNPETVSTDYDTSDRLYFEPLTLEDVLEIVDKEKPTGVIVQYGGQTPLKLALGLEAEGVPIIGTSPDMIDAAEDRERFQKLLGDLGLRQPPNATARTEAEALEKAATLGYPLVVRPSYVLGGRAMEIVHEQRDLERYMREAVKVSNDSPVLLDRFLNDAIECDVDCLRDPEGKVFIGGVMEHIEQAGVHSGDSACSLPPYYLSKATVDELKRQTAAMAEGLNVVGLMNVQFAIQEREENGARQDVIYVLEVNPRASRTVPFVSKATGIQLAKVAARCMAGQSLASQGITEEVTPPYFSVKEAVFPFVKFPGVDTILGPEMKSTGEVMGVGKTFGEAFVKSQLGAGTKLPTSGKVFLTVKNSDKPRAVAIARELAAMGFDLVATKGTAAAISDAGVPVKVVNKVTEGRPHIVDMIKNDEIVMVINTVEERRNAIADSRAIRTSSLLARVTTFTTIFGAEAAVEGMKHLQNLDVYSVQELHAQLTAA</sequence>
<dbReference type="InterPro" id="IPR036897">
    <property type="entry name" value="CarbamoylP_synth_lsu_oligo_sf"/>
</dbReference>
<feature type="binding site" evidence="14">
    <location>
        <position position="241"/>
    </location>
    <ligand>
        <name>ATP</name>
        <dbReference type="ChEBI" id="CHEBI:30616"/>
        <label>1</label>
    </ligand>
</feature>
<evidence type="ECO:0000256" key="1">
    <source>
        <dbReference type="ARBA" id="ARBA00005077"/>
    </source>
</evidence>
<comment type="domain">
    <text evidence="14">The large subunit is composed of 2 ATP-grasp domains that are involved in binding the 2 ATP molecules needed for carbamoyl phosphate synthesis. The N-terminal ATP-grasp domain (referred to as the carboxyphosphate synthetic component) catalyzes the ATP-dependent phosphorylation of hydrogencarbonate to carboxyphosphate and the subsequent nucleophilic attack by ammonia to form a carbamate intermediate. The C-terminal ATP-grasp domain (referred to as the carbamoyl phosphate synthetic component) then catalyzes the phosphorylation of carbamate with the second ATP to form the end product carbamoyl phosphate. The reactive and unstable enzyme intermediates are sequentially channeled from one active site to the next through the interior of the protein over a distance of at least 96 A.</text>
</comment>
<dbReference type="PANTHER" id="PTHR11405">
    <property type="entry name" value="CARBAMOYLTRANSFERASE FAMILY MEMBER"/>
    <property type="match status" value="1"/>
</dbReference>
<dbReference type="SUPFAM" id="SSF52335">
    <property type="entry name" value="Methylglyoxal synthase-like"/>
    <property type="match status" value="1"/>
</dbReference>
<keyword evidence="12" id="KW-0464">Manganese</keyword>
<feature type="binding site" evidence="14">
    <location>
        <position position="790"/>
    </location>
    <ligand>
        <name>ATP</name>
        <dbReference type="ChEBI" id="CHEBI:30616"/>
        <label>2</label>
    </ligand>
</feature>
<feature type="binding site" evidence="14">
    <location>
        <position position="176"/>
    </location>
    <ligand>
        <name>ATP</name>
        <dbReference type="ChEBI" id="CHEBI:30616"/>
        <label>1</label>
    </ligand>
</feature>
<feature type="binding site" evidence="14">
    <location>
        <position position="757"/>
    </location>
    <ligand>
        <name>ATP</name>
        <dbReference type="ChEBI" id="CHEBI:30616"/>
        <label>2</label>
    </ligand>
</feature>
<evidence type="ECO:0000256" key="13">
    <source>
        <dbReference type="ARBA" id="ARBA00047359"/>
    </source>
</evidence>
<keyword evidence="7 14" id="KW-0677">Repeat</keyword>
<dbReference type="EC" id="6.3.5.5" evidence="14"/>
<dbReference type="EC" id="6.3.4.16" evidence="14"/>
<dbReference type="PANTHER" id="PTHR11405:SF53">
    <property type="entry name" value="CARBAMOYL-PHOSPHATE SYNTHASE [AMMONIA], MITOCHONDRIAL"/>
    <property type="match status" value="1"/>
</dbReference>
<feature type="binding site" evidence="14">
    <location>
        <position position="299"/>
    </location>
    <ligand>
        <name>Mn(2+)</name>
        <dbReference type="ChEBI" id="CHEBI:29035"/>
        <label>2</label>
    </ligand>
</feature>
<evidence type="ECO:0000313" key="18">
    <source>
        <dbReference type="Proteomes" id="UP001242732"/>
    </source>
</evidence>
<feature type="binding site" evidence="14">
    <location>
        <position position="299"/>
    </location>
    <ligand>
        <name>Mn(2+)</name>
        <dbReference type="ChEBI" id="CHEBI:29035"/>
        <label>1</label>
    </ligand>
</feature>
<keyword evidence="3 14" id="KW-0055">Arginine biosynthesis</keyword>
<feature type="binding site" evidence="14">
    <location>
        <position position="851"/>
    </location>
    <ligand>
        <name>Mg(2+)</name>
        <dbReference type="ChEBI" id="CHEBI:18420"/>
        <label>3</label>
    </ligand>
</feature>
<keyword evidence="5 14" id="KW-0028">Amino-acid biosynthesis</keyword>
<comment type="similarity">
    <text evidence="2 14">Belongs to the CarB family.</text>
</comment>
<feature type="binding site" evidence="14">
    <location>
        <position position="299"/>
    </location>
    <ligand>
        <name>Mg(2+)</name>
        <dbReference type="ChEBI" id="CHEBI:18420"/>
        <label>2</label>
    </ligand>
</feature>
<dbReference type="InterPro" id="IPR016185">
    <property type="entry name" value="PreATP-grasp_dom_sf"/>
</dbReference>
<evidence type="ECO:0000256" key="6">
    <source>
        <dbReference type="ARBA" id="ARBA00022723"/>
    </source>
</evidence>
<dbReference type="PROSITE" id="PS50975">
    <property type="entry name" value="ATP_GRASP"/>
    <property type="match status" value="2"/>
</dbReference>
<dbReference type="CDD" id="cd01424">
    <property type="entry name" value="MGS_CPS_II"/>
    <property type="match status" value="1"/>
</dbReference>
<evidence type="ECO:0000313" key="17">
    <source>
        <dbReference type="EMBL" id="WIY51070.1"/>
    </source>
</evidence>
<evidence type="ECO:0000256" key="10">
    <source>
        <dbReference type="ARBA" id="ARBA00022842"/>
    </source>
</evidence>
<feature type="binding site" evidence="14">
    <location>
        <position position="169"/>
    </location>
    <ligand>
        <name>ATP</name>
        <dbReference type="ChEBI" id="CHEBI:30616"/>
        <label>1</label>
    </ligand>
</feature>
<feature type="binding site" evidence="14">
    <location>
        <position position="716"/>
    </location>
    <ligand>
        <name>ATP</name>
        <dbReference type="ChEBI" id="CHEBI:30616"/>
        <label>2</label>
    </ligand>
</feature>
<feature type="binding site" evidence="14">
    <location>
        <position position="243"/>
    </location>
    <ligand>
        <name>ATP</name>
        <dbReference type="ChEBI" id="CHEBI:30616"/>
        <label>1</label>
    </ligand>
</feature>
<keyword evidence="18" id="KW-1185">Reference proteome</keyword>
<name>A0ABY9AVY2_PARCI</name>
<feature type="binding site" evidence="14">
    <location>
        <position position="299"/>
    </location>
    <ligand>
        <name>Mg(2+)</name>
        <dbReference type="ChEBI" id="CHEBI:18420"/>
        <label>1</label>
    </ligand>
</feature>
<dbReference type="Pfam" id="PF02142">
    <property type="entry name" value="MGS"/>
    <property type="match status" value="1"/>
</dbReference>
<feature type="binding site" evidence="14">
    <location>
        <position position="210"/>
    </location>
    <ligand>
        <name>ATP</name>
        <dbReference type="ChEBI" id="CHEBI:30616"/>
        <label>1</label>
    </ligand>
</feature>
<dbReference type="InterPro" id="IPR033937">
    <property type="entry name" value="MGS_CPS_CarB"/>
</dbReference>
<evidence type="ECO:0000256" key="3">
    <source>
        <dbReference type="ARBA" id="ARBA00022571"/>
    </source>
</evidence>
<feature type="binding site" evidence="14">
    <location>
        <position position="285"/>
    </location>
    <ligand>
        <name>Mg(2+)</name>
        <dbReference type="ChEBI" id="CHEBI:18420"/>
        <label>1</label>
    </ligand>
</feature>
<keyword evidence="10" id="KW-0460">Magnesium</keyword>
<feature type="binding site" evidence="14">
    <location>
        <position position="285"/>
    </location>
    <ligand>
        <name>Mn(2+)</name>
        <dbReference type="ChEBI" id="CHEBI:29035"/>
        <label>1</label>
    </ligand>
</feature>
<feature type="binding site" evidence="14">
    <location>
        <position position="851"/>
    </location>
    <ligand>
        <name>Mn(2+)</name>
        <dbReference type="ChEBI" id="CHEBI:29035"/>
        <label>3</label>
    </ligand>
</feature>
<feature type="binding site" evidence="14">
    <location>
        <position position="129"/>
    </location>
    <ligand>
        <name>ATP</name>
        <dbReference type="ChEBI" id="CHEBI:30616"/>
        <label>1</label>
    </ligand>
</feature>
<comment type="cofactor">
    <cofactor evidence="14">
        <name>Mg(2+)</name>
        <dbReference type="ChEBI" id="CHEBI:18420"/>
    </cofactor>
    <cofactor evidence="14">
        <name>Mn(2+)</name>
        <dbReference type="ChEBI" id="CHEBI:29035"/>
    </cofactor>
    <text evidence="14">Binds 4 Mg(2+) or Mn(2+) ions per subunit.</text>
</comment>